<dbReference type="InterPro" id="IPR000157">
    <property type="entry name" value="TIR_dom"/>
</dbReference>
<dbReference type="GO" id="GO:0007165">
    <property type="term" value="P:signal transduction"/>
    <property type="evidence" value="ECO:0007669"/>
    <property type="project" value="InterPro"/>
</dbReference>
<dbReference type="Gene3D" id="3.40.50.10140">
    <property type="entry name" value="Toll/interleukin-1 receptor homology (TIR) domain"/>
    <property type="match status" value="1"/>
</dbReference>
<evidence type="ECO:0000313" key="2">
    <source>
        <dbReference type="EMBL" id="SEV93368.1"/>
    </source>
</evidence>
<dbReference type="RefSeq" id="WP_092450624.1">
    <property type="nucleotide sequence ID" value="NZ_FOJI01000002.1"/>
</dbReference>
<feature type="domain" description="TIR" evidence="1">
    <location>
        <begin position="5"/>
        <end position="118"/>
    </location>
</feature>
<dbReference type="AlphaFoldDB" id="A0A1I0MWU0"/>
<dbReference type="STRING" id="99656.SAMN05421659_102222"/>
<proteinExistence type="predicted"/>
<name>A0A1I0MWU0_9FIRM</name>
<accession>A0A1I0MWU0</accession>
<dbReference type="Proteomes" id="UP000199701">
    <property type="component" value="Unassembled WGS sequence"/>
</dbReference>
<protein>
    <submittedName>
        <fullName evidence="2">TIR domain-containing protein</fullName>
    </submittedName>
</protein>
<keyword evidence="3" id="KW-1185">Reference proteome</keyword>
<evidence type="ECO:0000313" key="3">
    <source>
        <dbReference type="Proteomes" id="UP000199701"/>
    </source>
</evidence>
<gene>
    <name evidence="2" type="ORF">SAMN05421659_102222</name>
</gene>
<dbReference type="SUPFAM" id="SSF52200">
    <property type="entry name" value="Toll/Interleukin receptor TIR domain"/>
    <property type="match status" value="1"/>
</dbReference>
<reference evidence="2 3" key="1">
    <citation type="submission" date="2016-10" db="EMBL/GenBank/DDBJ databases">
        <authorList>
            <person name="de Groot N.N."/>
        </authorList>
    </citation>
    <scope>NUCLEOTIDE SEQUENCE [LARGE SCALE GENOMIC DNA]</scope>
    <source>
        <strain evidence="2 3">DSM 9179</strain>
    </source>
</reference>
<dbReference type="EMBL" id="FOJI01000002">
    <property type="protein sequence ID" value="SEV93368.1"/>
    <property type="molecule type" value="Genomic_DNA"/>
</dbReference>
<organism evidence="2 3">
    <name type="scientific">[Clostridium] fimetarium</name>
    <dbReference type="NCBI Taxonomy" id="99656"/>
    <lineage>
        <taxon>Bacteria</taxon>
        <taxon>Bacillati</taxon>
        <taxon>Bacillota</taxon>
        <taxon>Clostridia</taxon>
        <taxon>Lachnospirales</taxon>
        <taxon>Lachnospiraceae</taxon>
    </lineage>
</organism>
<sequence length="200" mass="22718">MNKLVFISHNHFNKEIAREIGLLFAAQNINVWFDEWNIAPGESIPSKVNNGLEICTHFLLLWSEKASKAPWVKAETNAIIGRMLSTDGVKFIPVMLDSTPLPTIISSYKYIKYGSGTEKDKSKIVQSVTGKEPTMNFSRAIVKKYNEVVFDAGNDDAFNIKVCPQCGEDTVKQQRFTDYEHDENYYSISCKSCGWSEWTQ</sequence>
<dbReference type="InterPro" id="IPR035897">
    <property type="entry name" value="Toll_tir_struct_dom_sf"/>
</dbReference>
<dbReference type="Pfam" id="PF13676">
    <property type="entry name" value="TIR_2"/>
    <property type="match status" value="1"/>
</dbReference>
<dbReference type="OrthoDB" id="8435646at2"/>
<evidence type="ECO:0000259" key="1">
    <source>
        <dbReference type="Pfam" id="PF13676"/>
    </source>
</evidence>